<dbReference type="CDD" id="cd00773">
    <property type="entry name" value="HisRS-like_core"/>
    <property type="match status" value="1"/>
</dbReference>
<comment type="subcellular location">
    <subcellularLocation>
        <location evidence="7">Cytoplasm</location>
    </subcellularLocation>
</comment>
<keyword evidence="5 7" id="KW-0030">Aminoacyl-tRNA synthetase</keyword>
<dbReference type="GO" id="GO:0006427">
    <property type="term" value="P:histidyl-tRNA aminoacylation"/>
    <property type="evidence" value="ECO:0007669"/>
    <property type="project" value="UniProtKB-UniRule"/>
</dbReference>
<keyword evidence="7" id="KW-0648">Protein biosynthesis</keyword>
<evidence type="ECO:0000256" key="1">
    <source>
        <dbReference type="ARBA" id="ARBA00008226"/>
    </source>
</evidence>
<feature type="domain" description="Aminoacyl-transfer RNA synthetases class-II family profile" evidence="9">
    <location>
        <begin position="6"/>
        <end position="317"/>
    </location>
</feature>
<dbReference type="SUPFAM" id="SSF52954">
    <property type="entry name" value="Class II aaRS ABD-related"/>
    <property type="match status" value="1"/>
</dbReference>
<keyword evidence="11" id="KW-1185">Reference proteome</keyword>
<evidence type="ECO:0000256" key="2">
    <source>
        <dbReference type="ARBA" id="ARBA00022490"/>
    </source>
</evidence>
<dbReference type="Gene3D" id="3.30.930.10">
    <property type="entry name" value="Bira Bifunctional Protein, Domain 2"/>
    <property type="match status" value="1"/>
</dbReference>
<proteinExistence type="inferred from homology"/>
<evidence type="ECO:0000256" key="4">
    <source>
        <dbReference type="ARBA" id="ARBA00022840"/>
    </source>
</evidence>
<feature type="binding site" evidence="8">
    <location>
        <position position="112"/>
    </location>
    <ligand>
        <name>L-histidine</name>
        <dbReference type="ChEBI" id="CHEBI:57595"/>
    </ligand>
</feature>
<comment type="subunit">
    <text evidence="7">Homodimer.</text>
</comment>
<dbReference type="InterPro" id="IPR006195">
    <property type="entry name" value="aa-tRNA-synth_II"/>
</dbReference>
<dbReference type="EC" id="6.1.1.21" evidence="7"/>
<dbReference type="InterPro" id="IPR041715">
    <property type="entry name" value="HisRS-like_core"/>
</dbReference>
<evidence type="ECO:0000259" key="9">
    <source>
        <dbReference type="PROSITE" id="PS50862"/>
    </source>
</evidence>
<dbReference type="STRING" id="1399797.GCA_000518285_01779"/>
<dbReference type="InterPro" id="IPR004154">
    <property type="entry name" value="Anticodon-bd"/>
</dbReference>
<keyword evidence="2 7" id="KW-0963">Cytoplasm</keyword>
<dbReference type="InterPro" id="IPR036621">
    <property type="entry name" value="Anticodon-bd_dom_sf"/>
</dbReference>
<dbReference type="RefSeq" id="WP_028126954.1">
    <property type="nucleotide sequence ID" value="NZ_PHNE01000004.1"/>
</dbReference>
<dbReference type="PANTHER" id="PTHR43707:SF1">
    <property type="entry name" value="HISTIDINE--TRNA LIGASE, MITOCHONDRIAL-RELATED"/>
    <property type="match status" value="1"/>
</dbReference>
<dbReference type="Gene3D" id="3.40.50.800">
    <property type="entry name" value="Anticodon-binding domain"/>
    <property type="match status" value="1"/>
</dbReference>
<evidence type="ECO:0000256" key="5">
    <source>
        <dbReference type="ARBA" id="ARBA00023146"/>
    </source>
</evidence>
<sequence>MIQKPRGTQDIYEQKSKQYNALEKTIIDVLKTYNLNEIRTPIFEAKELFVRSVGETSDVVSKEMYEFLDKKGREFVLRPEGTAPVVRSLIENKLYAQEYLPLKLYYVGPMFRYERPQTGRYRQFEQIGVELLGVDSVYQDLEIIGMLDSIVQALKISTQVELDINYLVTGEQRQIYIQALKKYLLTFNDLCADCTIRIQKNPLRALDCKIDAKKFNACPQMADYLTPSDQARMQMILSAAQKIGLKTNINQNLVRGLDYYTGLIFELKYLSKSLGSQSTIIAGGRYNDLVEDLNGPALPAIGFAMGVERLIWILEENQINLGHDDALDLYFIVINQQAMESTLELMRDLRNHGFKVELDFLNRSLKSNFKQAEKNHAKNIIVLGDKEIQTQTLIVKNQITNTQTEIAMTDLTKFMKAGQ</sequence>
<feature type="binding site" evidence="8">
    <location>
        <begin position="80"/>
        <end position="82"/>
    </location>
    <ligand>
        <name>L-histidine</name>
        <dbReference type="ChEBI" id="CHEBI:57595"/>
    </ligand>
</feature>
<dbReference type="SUPFAM" id="SSF55681">
    <property type="entry name" value="Class II aaRS and biotin synthetases"/>
    <property type="match status" value="1"/>
</dbReference>
<evidence type="ECO:0000313" key="10">
    <source>
        <dbReference type="EMBL" id="PPE05185.1"/>
    </source>
</evidence>
<dbReference type="PANTHER" id="PTHR43707">
    <property type="entry name" value="HISTIDYL-TRNA SYNTHETASE"/>
    <property type="match status" value="1"/>
</dbReference>
<dbReference type="GO" id="GO:0005524">
    <property type="term" value="F:ATP binding"/>
    <property type="evidence" value="ECO:0007669"/>
    <property type="project" value="UniProtKB-UniRule"/>
</dbReference>
<keyword evidence="3 7" id="KW-0547">Nucleotide-binding</keyword>
<accession>A0A2S5RDI4</accession>
<evidence type="ECO:0000256" key="8">
    <source>
        <dbReference type="PIRSR" id="PIRSR001549-1"/>
    </source>
</evidence>
<reference evidence="10 11" key="1">
    <citation type="submission" date="2017-11" db="EMBL/GenBank/DDBJ databases">
        <title>Genome sequence of Entomoplasma lucivorax PIPN-2 (ATCC 49196).</title>
        <authorList>
            <person name="Lo W.-S."/>
            <person name="Gasparich G.E."/>
            <person name="Kuo C.-H."/>
        </authorList>
    </citation>
    <scope>NUCLEOTIDE SEQUENCE [LARGE SCALE GENOMIC DNA]</scope>
    <source>
        <strain evidence="10 11">PIPN-2</strain>
    </source>
</reference>
<dbReference type="NCBIfam" id="TIGR00442">
    <property type="entry name" value="hisS"/>
    <property type="match status" value="1"/>
</dbReference>
<evidence type="ECO:0000313" key="11">
    <source>
        <dbReference type="Proteomes" id="UP000237865"/>
    </source>
</evidence>
<dbReference type="Proteomes" id="UP000237865">
    <property type="component" value="Unassembled WGS sequence"/>
</dbReference>
<protein>
    <recommendedName>
        <fullName evidence="7">Histidine--tRNA ligase</fullName>
        <ecNumber evidence="7">6.1.1.21</ecNumber>
    </recommendedName>
    <alternativeName>
        <fullName evidence="7">Histidyl-tRNA synthetase</fullName>
        <shortName evidence="7">HisRS</shortName>
    </alternativeName>
</protein>
<dbReference type="PIRSF" id="PIRSF001549">
    <property type="entry name" value="His-tRNA_synth"/>
    <property type="match status" value="1"/>
</dbReference>
<dbReference type="InterPro" id="IPR015807">
    <property type="entry name" value="His-tRNA-ligase"/>
</dbReference>
<evidence type="ECO:0000256" key="7">
    <source>
        <dbReference type="HAMAP-Rule" id="MF_00127"/>
    </source>
</evidence>
<comment type="catalytic activity">
    <reaction evidence="6 7">
        <text>tRNA(His) + L-histidine + ATP = L-histidyl-tRNA(His) + AMP + diphosphate + H(+)</text>
        <dbReference type="Rhea" id="RHEA:17313"/>
        <dbReference type="Rhea" id="RHEA-COMP:9665"/>
        <dbReference type="Rhea" id="RHEA-COMP:9689"/>
        <dbReference type="ChEBI" id="CHEBI:15378"/>
        <dbReference type="ChEBI" id="CHEBI:30616"/>
        <dbReference type="ChEBI" id="CHEBI:33019"/>
        <dbReference type="ChEBI" id="CHEBI:57595"/>
        <dbReference type="ChEBI" id="CHEBI:78442"/>
        <dbReference type="ChEBI" id="CHEBI:78527"/>
        <dbReference type="ChEBI" id="CHEBI:456215"/>
        <dbReference type="EC" id="6.1.1.21"/>
    </reaction>
</comment>
<dbReference type="InterPro" id="IPR004516">
    <property type="entry name" value="HisRS/HisZ"/>
</dbReference>
<evidence type="ECO:0000256" key="6">
    <source>
        <dbReference type="ARBA" id="ARBA00047639"/>
    </source>
</evidence>
<dbReference type="AlphaFoldDB" id="A0A2S5RDI4"/>
<dbReference type="HAMAP" id="MF_00127">
    <property type="entry name" value="His_tRNA_synth"/>
    <property type="match status" value="1"/>
</dbReference>
<comment type="caution">
    <text evidence="10">The sequence shown here is derived from an EMBL/GenBank/DDBJ whole genome shotgun (WGS) entry which is preliminary data.</text>
</comment>
<keyword evidence="7" id="KW-0436">Ligase</keyword>
<dbReference type="EMBL" id="PHNE01000004">
    <property type="protein sequence ID" value="PPE05185.1"/>
    <property type="molecule type" value="Genomic_DNA"/>
</dbReference>
<dbReference type="Pfam" id="PF13393">
    <property type="entry name" value="tRNA-synt_His"/>
    <property type="match status" value="1"/>
</dbReference>
<dbReference type="Pfam" id="PF03129">
    <property type="entry name" value="HGTP_anticodon"/>
    <property type="match status" value="1"/>
</dbReference>
<dbReference type="InterPro" id="IPR045864">
    <property type="entry name" value="aa-tRNA-synth_II/BPL/LPL"/>
</dbReference>
<evidence type="ECO:0000256" key="3">
    <source>
        <dbReference type="ARBA" id="ARBA00022741"/>
    </source>
</evidence>
<dbReference type="GO" id="GO:0005737">
    <property type="term" value="C:cytoplasm"/>
    <property type="evidence" value="ECO:0007669"/>
    <property type="project" value="UniProtKB-SubCell"/>
</dbReference>
<dbReference type="PROSITE" id="PS50862">
    <property type="entry name" value="AA_TRNA_LIGASE_II"/>
    <property type="match status" value="1"/>
</dbReference>
<feature type="binding site" evidence="8">
    <location>
        <begin position="259"/>
        <end position="260"/>
    </location>
    <ligand>
        <name>L-histidine</name>
        <dbReference type="ChEBI" id="CHEBI:57595"/>
    </ligand>
</feature>
<feature type="binding site" evidence="8">
    <location>
        <position position="130"/>
    </location>
    <ligand>
        <name>L-histidine</name>
        <dbReference type="ChEBI" id="CHEBI:57595"/>
    </ligand>
</feature>
<gene>
    <name evidence="7 10" type="primary">hisS</name>
    <name evidence="10" type="ORF">ELUCI_v1c07210</name>
</gene>
<feature type="binding site" evidence="8">
    <location>
        <position position="255"/>
    </location>
    <ligand>
        <name>L-histidine</name>
        <dbReference type="ChEBI" id="CHEBI:57595"/>
    </ligand>
</feature>
<feature type="binding site" evidence="8">
    <location>
        <position position="126"/>
    </location>
    <ligand>
        <name>L-histidine</name>
        <dbReference type="ChEBI" id="CHEBI:57595"/>
    </ligand>
</feature>
<name>A0A2S5RDI4_9MOLU</name>
<comment type="similarity">
    <text evidence="1 7">Belongs to the class-II aminoacyl-tRNA synthetase family.</text>
</comment>
<dbReference type="GO" id="GO:0004821">
    <property type="term" value="F:histidine-tRNA ligase activity"/>
    <property type="evidence" value="ECO:0007669"/>
    <property type="project" value="UniProtKB-UniRule"/>
</dbReference>
<keyword evidence="4 7" id="KW-0067">ATP-binding</keyword>
<organism evidence="10 11">
    <name type="scientific">Williamsoniiplasma lucivorax</name>
    <dbReference type="NCBI Taxonomy" id="209274"/>
    <lineage>
        <taxon>Bacteria</taxon>
        <taxon>Bacillati</taxon>
        <taxon>Mycoplasmatota</taxon>
        <taxon>Mollicutes</taxon>
        <taxon>Entomoplasmatales</taxon>
        <taxon>Williamsoniiplasma</taxon>
    </lineage>
</organism>